<feature type="compositionally biased region" description="Pro residues" evidence="1">
    <location>
        <begin position="75"/>
        <end position="93"/>
    </location>
</feature>
<dbReference type="EMBL" id="LVLB01000368">
    <property type="protein sequence ID" value="KYN93040.1"/>
    <property type="molecule type" value="Genomic_DNA"/>
</dbReference>
<dbReference type="VEuPathDB" id="PlasmoDB:PGSY75_0037000"/>
<reference evidence="4 5" key="1">
    <citation type="journal article" date="2016" name="Nat. Commun.">
        <title>Genomes of cryptic chimpanzee Plasmodium species reveal key evolutionary events leading to human malaria.</title>
        <authorList>
            <person name="Sundararaman S.A."/>
            <person name="Plenderleith L.J."/>
            <person name="Liu W."/>
            <person name="Loy D.E."/>
            <person name="Learn G.H."/>
            <person name="Li Y."/>
            <person name="Shaw K.S."/>
            <person name="Ayouba A."/>
            <person name="Peeters M."/>
            <person name="Speede S."/>
            <person name="Shaw G.M."/>
            <person name="Bushman F.D."/>
            <person name="Brisson D."/>
            <person name="Rayner J.C."/>
            <person name="Sharp P.M."/>
            <person name="Hahn B.H."/>
        </authorList>
    </citation>
    <scope>NUCLEOTIDE SEQUENCE [LARGE SCALE GENOMIC DNA]</scope>
    <source>
        <strain evidence="4 5">SY75</strain>
    </source>
</reference>
<gene>
    <name evidence="4" type="ORF">PGSY75_0037000</name>
</gene>
<feature type="non-terminal residue" evidence="4">
    <location>
        <position position="325"/>
    </location>
</feature>
<protein>
    <submittedName>
        <fullName evidence="4">Putative EMP1-like protein</fullName>
    </submittedName>
</protein>
<evidence type="ECO:0000313" key="5">
    <source>
        <dbReference type="Proteomes" id="UP000076004"/>
    </source>
</evidence>
<sequence>INPKETNLYKILTLGELGPDMVSLSYNTFPFIISDGLIKSLKFANLGLEKGKNIFNKVKDVISSINGTDSSQTPAEPPPASGPIPAPRPPVTPPGTQHDEPFNTDILSSTLPVGISFALGSIALLFYMKKKPKITPMKLFRVLDIPQNDYGIPTSKSSNGYIPYGKYKGKTYIYVEGEETEDYVRDISSLDITSSSESEYEEMDINDIYPYKSPKYKTLIEVVLKPSTNNNVQDTYTDDVKDNSDTPINKLTDEEWNQLKQDFISQYLQNIQEDLPNENIIDDNIYKNIQPDIVDSGNPLEKPFITSIQDRFLDNHEKINYDIDW</sequence>
<dbReference type="InterPro" id="IPR044932">
    <property type="entry name" value="PfEMP1_ATS_sf"/>
</dbReference>
<accession>A0A151L268</accession>
<dbReference type="KEGG" id="pgab:PGSY75_0037000"/>
<keyword evidence="2" id="KW-0472">Membrane</keyword>
<evidence type="ECO:0000256" key="1">
    <source>
        <dbReference type="SAM" id="MobiDB-lite"/>
    </source>
</evidence>
<feature type="domain" description="Plasmodium falciparum erythrocyte membrane protein 1 acidic terminal segment" evidence="3">
    <location>
        <begin position="110"/>
        <end position="324"/>
    </location>
</feature>
<evidence type="ECO:0000259" key="3">
    <source>
        <dbReference type="Pfam" id="PF15445"/>
    </source>
</evidence>
<dbReference type="Pfam" id="PF15445">
    <property type="entry name" value="ATS"/>
    <property type="match status" value="1"/>
</dbReference>
<proteinExistence type="predicted"/>
<organism evidence="4 5">
    <name type="scientific">Plasmodium gaboni</name>
    <dbReference type="NCBI Taxonomy" id="647221"/>
    <lineage>
        <taxon>Eukaryota</taxon>
        <taxon>Sar</taxon>
        <taxon>Alveolata</taxon>
        <taxon>Apicomplexa</taxon>
        <taxon>Aconoidasida</taxon>
        <taxon>Haemosporida</taxon>
        <taxon>Plasmodiidae</taxon>
        <taxon>Plasmodium</taxon>
        <taxon>Plasmodium (Laverania)</taxon>
    </lineage>
</organism>
<name>A0A151L268_9APIC</name>
<feature type="transmembrane region" description="Helical" evidence="2">
    <location>
        <begin position="106"/>
        <end position="128"/>
    </location>
</feature>
<feature type="non-terminal residue" evidence="4">
    <location>
        <position position="1"/>
    </location>
</feature>
<dbReference type="RefSeq" id="XP_018638727.1">
    <property type="nucleotide sequence ID" value="XM_018783491.1"/>
</dbReference>
<keyword evidence="2" id="KW-0812">Transmembrane</keyword>
<evidence type="ECO:0000256" key="2">
    <source>
        <dbReference type="SAM" id="Phobius"/>
    </source>
</evidence>
<dbReference type="AlphaFoldDB" id="A0A151L268"/>
<dbReference type="GeneID" id="29774099"/>
<evidence type="ECO:0000313" key="4">
    <source>
        <dbReference type="EMBL" id="KYN93040.1"/>
    </source>
</evidence>
<dbReference type="Gene3D" id="1.10.1900.40">
    <property type="entry name" value="Acidic terminal segments, variant surface antigen of PfEMP1"/>
    <property type="match status" value="1"/>
</dbReference>
<dbReference type="InterPro" id="IPR029211">
    <property type="entry name" value="PfEMP1_ATS"/>
</dbReference>
<dbReference type="VEuPathDB" id="PlasmoDB:PGABG01_0008000"/>
<comment type="caution">
    <text evidence="4">The sequence shown here is derived from an EMBL/GenBank/DDBJ whole genome shotgun (WGS) entry which is preliminary data.</text>
</comment>
<keyword evidence="2" id="KW-1133">Transmembrane helix</keyword>
<dbReference type="Proteomes" id="UP000076004">
    <property type="component" value="Unassembled WGS sequence"/>
</dbReference>
<feature type="region of interest" description="Disordered" evidence="1">
    <location>
        <begin position="66"/>
        <end position="102"/>
    </location>
</feature>